<organism evidence="1 2">
    <name type="scientific">Mucilaginibacter gynuensis</name>
    <dbReference type="NCBI Taxonomy" id="1302236"/>
    <lineage>
        <taxon>Bacteria</taxon>
        <taxon>Pseudomonadati</taxon>
        <taxon>Bacteroidota</taxon>
        <taxon>Sphingobacteriia</taxon>
        <taxon>Sphingobacteriales</taxon>
        <taxon>Sphingobacteriaceae</taxon>
        <taxon>Mucilaginibacter</taxon>
    </lineage>
</organism>
<dbReference type="EMBL" id="BAABFT010000011">
    <property type="protein sequence ID" value="GAA4331741.1"/>
    <property type="molecule type" value="Genomic_DNA"/>
</dbReference>
<dbReference type="Proteomes" id="UP001500582">
    <property type="component" value="Unassembled WGS sequence"/>
</dbReference>
<sequence>MTLYEFNTSLLFVTEATDDVEAFGNSKVYGGVLQNKEYSFDADVQNANGTSVRFSLNGLDLRV</sequence>
<gene>
    <name evidence="1" type="ORF">GCM10023149_37720</name>
</gene>
<accession>A0ABP8GYR5</accession>
<protein>
    <submittedName>
        <fullName evidence="1">Uncharacterized protein</fullName>
    </submittedName>
</protein>
<proteinExistence type="predicted"/>
<evidence type="ECO:0000313" key="1">
    <source>
        <dbReference type="EMBL" id="GAA4331741.1"/>
    </source>
</evidence>
<reference evidence="2" key="1">
    <citation type="journal article" date="2019" name="Int. J. Syst. Evol. Microbiol.">
        <title>The Global Catalogue of Microorganisms (GCM) 10K type strain sequencing project: providing services to taxonomists for standard genome sequencing and annotation.</title>
        <authorList>
            <consortium name="The Broad Institute Genomics Platform"/>
            <consortium name="The Broad Institute Genome Sequencing Center for Infectious Disease"/>
            <person name="Wu L."/>
            <person name="Ma J."/>
        </authorList>
    </citation>
    <scope>NUCLEOTIDE SEQUENCE [LARGE SCALE GENOMIC DNA]</scope>
    <source>
        <strain evidence="2">JCM 17705</strain>
    </source>
</reference>
<keyword evidence="2" id="KW-1185">Reference proteome</keyword>
<comment type="caution">
    <text evidence="1">The sequence shown here is derived from an EMBL/GenBank/DDBJ whole genome shotgun (WGS) entry which is preliminary data.</text>
</comment>
<evidence type="ECO:0000313" key="2">
    <source>
        <dbReference type="Proteomes" id="UP001500582"/>
    </source>
</evidence>
<name>A0ABP8GYR5_9SPHI</name>